<feature type="coiled-coil region" evidence="1">
    <location>
        <begin position="147"/>
        <end position="209"/>
    </location>
</feature>
<name>A0A015LYP5_RHIIW</name>
<protein>
    <submittedName>
        <fullName evidence="3">Uncharacterized protein</fullName>
    </submittedName>
</protein>
<sequence>MTLTRAQRAKNMRSLKEYVSSQGSSNVNTIKRSSEKAAGANDKLKQRRTRSGRKVADYYEPTSGSSEDYDSNYLTLDVDDQNKNPKESITAIVNQKGIVEKFHEDFEDTLNSGHSSESEQVNLQKRLGFPIFTKKFLNYDRSKRTQQQKLEQENKLTSIEIDDLREKIQELKAKSEKTLKESDEIQRLNNELTEYIEKIKSSLIQLEREIGPTVRSSGVKLDDTENMVAYINDFRKRIVSGCLLQPE</sequence>
<keyword evidence="1" id="KW-0175">Coiled coil</keyword>
<feature type="region of interest" description="Disordered" evidence="2">
    <location>
        <begin position="1"/>
        <end position="72"/>
    </location>
</feature>
<dbReference type="EMBL" id="JEMT01010045">
    <property type="protein sequence ID" value="EXX77831.1"/>
    <property type="molecule type" value="Genomic_DNA"/>
</dbReference>
<keyword evidence="4" id="KW-1185">Reference proteome</keyword>
<feature type="compositionally biased region" description="Polar residues" evidence="2">
    <location>
        <begin position="19"/>
        <end position="31"/>
    </location>
</feature>
<reference evidence="3 4" key="1">
    <citation type="submission" date="2014-02" db="EMBL/GenBank/DDBJ databases">
        <title>Single nucleus genome sequencing reveals high similarity among nuclei of an endomycorrhizal fungus.</title>
        <authorList>
            <person name="Lin K."/>
            <person name="Geurts R."/>
            <person name="Zhang Z."/>
            <person name="Limpens E."/>
            <person name="Saunders D.G."/>
            <person name="Mu D."/>
            <person name="Pang E."/>
            <person name="Cao H."/>
            <person name="Cha H."/>
            <person name="Lin T."/>
            <person name="Zhou Q."/>
            <person name="Shang Y."/>
            <person name="Li Y."/>
            <person name="Ivanov S."/>
            <person name="Sharma T."/>
            <person name="Velzen R.V."/>
            <person name="Ruijter N.D."/>
            <person name="Aanen D.K."/>
            <person name="Win J."/>
            <person name="Kamoun S."/>
            <person name="Bisseling T."/>
            <person name="Huang S."/>
        </authorList>
    </citation>
    <scope>NUCLEOTIDE SEQUENCE [LARGE SCALE GENOMIC DNA]</scope>
    <source>
        <strain evidence="4">DAOM197198w</strain>
    </source>
</reference>
<dbReference type="OrthoDB" id="2336963at2759"/>
<evidence type="ECO:0000256" key="1">
    <source>
        <dbReference type="SAM" id="Coils"/>
    </source>
</evidence>
<dbReference type="Proteomes" id="UP000022910">
    <property type="component" value="Unassembled WGS sequence"/>
</dbReference>
<proteinExistence type="predicted"/>
<dbReference type="HOGENOM" id="CLU_1125038_0_0_1"/>
<evidence type="ECO:0000313" key="3">
    <source>
        <dbReference type="EMBL" id="EXX77831.1"/>
    </source>
</evidence>
<evidence type="ECO:0000256" key="2">
    <source>
        <dbReference type="SAM" id="MobiDB-lite"/>
    </source>
</evidence>
<comment type="caution">
    <text evidence="3">The sequence shown here is derived from an EMBL/GenBank/DDBJ whole genome shotgun (WGS) entry which is preliminary data.</text>
</comment>
<gene>
    <name evidence="3" type="ORF">RirG_020270</name>
</gene>
<organism evidence="3 4">
    <name type="scientific">Rhizophagus irregularis (strain DAOM 197198w)</name>
    <name type="common">Glomus intraradices</name>
    <dbReference type="NCBI Taxonomy" id="1432141"/>
    <lineage>
        <taxon>Eukaryota</taxon>
        <taxon>Fungi</taxon>
        <taxon>Fungi incertae sedis</taxon>
        <taxon>Mucoromycota</taxon>
        <taxon>Glomeromycotina</taxon>
        <taxon>Glomeromycetes</taxon>
        <taxon>Glomerales</taxon>
        <taxon>Glomeraceae</taxon>
        <taxon>Rhizophagus</taxon>
    </lineage>
</organism>
<evidence type="ECO:0000313" key="4">
    <source>
        <dbReference type="Proteomes" id="UP000022910"/>
    </source>
</evidence>
<dbReference type="AlphaFoldDB" id="A0A015LYP5"/>
<accession>A0A015LYP5</accession>